<feature type="coiled-coil region" evidence="1">
    <location>
        <begin position="302"/>
        <end position="336"/>
    </location>
</feature>
<keyword evidence="3" id="KW-1133">Transmembrane helix</keyword>
<keyword evidence="1" id="KW-0175">Coiled coil</keyword>
<evidence type="ECO:0000313" key="4">
    <source>
        <dbReference type="EMBL" id="KAF6203227.1"/>
    </source>
</evidence>
<dbReference type="AlphaFoldDB" id="A0A8S9X2M8"/>
<protein>
    <submittedName>
        <fullName evidence="4">Uncharacterized protein</fullName>
    </submittedName>
</protein>
<feature type="compositionally biased region" description="Polar residues" evidence="2">
    <location>
        <begin position="390"/>
        <end position="400"/>
    </location>
</feature>
<feature type="coiled-coil region" evidence="1">
    <location>
        <begin position="208"/>
        <end position="246"/>
    </location>
</feature>
<comment type="caution">
    <text evidence="4">The sequence shown here is derived from an EMBL/GenBank/DDBJ whole genome shotgun (WGS) entry which is preliminary data.</text>
</comment>
<feature type="transmembrane region" description="Helical" evidence="3">
    <location>
        <begin position="706"/>
        <end position="729"/>
    </location>
</feature>
<organism evidence="4 5">
    <name type="scientific">Apolygus lucorum</name>
    <name type="common">Small green plant bug</name>
    <name type="synonym">Lygocoris lucorum</name>
    <dbReference type="NCBI Taxonomy" id="248454"/>
    <lineage>
        <taxon>Eukaryota</taxon>
        <taxon>Metazoa</taxon>
        <taxon>Ecdysozoa</taxon>
        <taxon>Arthropoda</taxon>
        <taxon>Hexapoda</taxon>
        <taxon>Insecta</taxon>
        <taxon>Pterygota</taxon>
        <taxon>Neoptera</taxon>
        <taxon>Paraneoptera</taxon>
        <taxon>Hemiptera</taxon>
        <taxon>Heteroptera</taxon>
        <taxon>Panheteroptera</taxon>
        <taxon>Cimicomorpha</taxon>
        <taxon>Miridae</taxon>
        <taxon>Mirini</taxon>
        <taxon>Apolygus</taxon>
    </lineage>
</organism>
<proteinExistence type="predicted"/>
<feature type="region of interest" description="Disordered" evidence="2">
    <location>
        <begin position="382"/>
        <end position="423"/>
    </location>
</feature>
<accession>A0A8S9X2M8</accession>
<feature type="region of interest" description="Disordered" evidence="2">
    <location>
        <begin position="29"/>
        <end position="62"/>
    </location>
</feature>
<name>A0A8S9X2M8_APOLU</name>
<gene>
    <name evidence="4" type="ORF">GE061_003645</name>
</gene>
<keyword evidence="3" id="KW-0812">Transmembrane</keyword>
<evidence type="ECO:0000256" key="3">
    <source>
        <dbReference type="SAM" id="Phobius"/>
    </source>
</evidence>
<reference evidence="4" key="1">
    <citation type="journal article" date="2021" name="Mol. Ecol. Resour.">
        <title>Apolygus lucorum genome provides insights into omnivorousness and mesophyll feeding.</title>
        <authorList>
            <person name="Liu Y."/>
            <person name="Liu H."/>
            <person name="Wang H."/>
            <person name="Huang T."/>
            <person name="Liu B."/>
            <person name="Yang B."/>
            <person name="Yin L."/>
            <person name="Li B."/>
            <person name="Zhang Y."/>
            <person name="Zhang S."/>
            <person name="Jiang F."/>
            <person name="Zhang X."/>
            <person name="Ren Y."/>
            <person name="Wang B."/>
            <person name="Wang S."/>
            <person name="Lu Y."/>
            <person name="Wu K."/>
            <person name="Fan W."/>
            <person name="Wang G."/>
        </authorList>
    </citation>
    <scope>NUCLEOTIDE SEQUENCE</scope>
    <source>
        <strain evidence="4">12Hb</strain>
    </source>
</reference>
<evidence type="ECO:0000256" key="1">
    <source>
        <dbReference type="SAM" id="Coils"/>
    </source>
</evidence>
<dbReference type="Proteomes" id="UP000466442">
    <property type="component" value="Unassembled WGS sequence"/>
</dbReference>
<keyword evidence="5" id="KW-1185">Reference proteome</keyword>
<dbReference type="EMBL" id="WIXP02000011">
    <property type="protein sequence ID" value="KAF6203227.1"/>
    <property type="molecule type" value="Genomic_DNA"/>
</dbReference>
<evidence type="ECO:0000256" key="2">
    <source>
        <dbReference type="SAM" id="MobiDB-lite"/>
    </source>
</evidence>
<keyword evidence="3" id="KW-0472">Membrane</keyword>
<evidence type="ECO:0000313" key="5">
    <source>
        <dbReference type="Proteomes" id="UP000466442"/>
    </source>
</evidence>
<sequence length="775" mass="87972">MPLRYKRSRQLAAEIEDVGSKWGVRVVSPSGGGMRIEPKKDSAMSKAPVRQHRQASEKPPQTTCPVKCYCHEGRTPKKIESRKSEKSAETRKTWDQILSQHLDLGAKEERIPAKRRQFCWEEKTRPMERPSSLGRETFSRRILDDWCHPGCFVSDLIENKPEELVELKKSIDRAVKKMGLKDRCPQEEPTRDCDRPKVVLEYLEELNVEMLKKRLEENESRFNNMRKTLEGALAANKLEIQSLKSELFMKHEEVSRLVKNQESQVNAAAVKRREREFIERITSLDDRIKNMMDRDERNIRELEKYQGLVAELKFDLSKAREERDLCHAKMEIYQQERDQAVASLSVYQKTFKNLKHEIGEEIRGIRPSLELTADSCGTLDTTGRVPRDVVTSSPNGSFRTASFPKDDRKQTSTKTPSKLKKRTKHTLADSALVAMPPVSSTAIENKENAGEVLLKKLEVLGKEFKQFSENVFPLALRLDDEANQLLNLSSSTGLMRRESSCISRASAYRSGNKEHCVFFSCLTYFLFLTTALIVLEIDGNEKLFPASWLVELCVLPRDFLEETNNMNTTMQPSAFVIILLVHLVADPALPGSTVSANHSDSTPPFFSDTDYRDYNISEDHAADAGHPKAPSVPVVEKKDTTEQTLCIRTTIKNGSEDLSIIVHLVIRGDGIIVGTQTFVIGKQNFEHIGCTKFIIEASGNAPDMTLVGALFFDFAVGTFLLSLCFLCALKIVKWAFELTQLGIHRRRAGIITTIRGHRYHEVTRHPRPRHSVGLL</sequence>